<dbReference type="Proteomes" id="UP000215441">
    <property type="component" value="Unassembled WGS sequence"/>
</dbReference>
<feature type="transmembrane region" description="Helical" evidence="1">
    <location>
        <begin position="117"/>
        <end position="136"/>
    </location>
</feature>
<accession>A0A235ER85</accession>
<sequence>MSAAMIAAMFFTVALLVTTAYFIMGSIPLLVLKHDTPLDARFVRGFFHVYYLCAFVTASATAISFALAGHPGIACGAAALAGIAVALRSRIIPKMDALGEQIQSNYMDAIPGFRRTHTIAILINLLQLTVIVWGLIDYSK</sequence>
<evidence type="ECO:0000256" key="1">
    <source>
        <dbReference type="SAM" id="Phobius"/>
    </source>
</evidence>
<organism evidence="2 3">
    <name type="scientific">Acidovorax kalamii</name>
    <dbReference type="NCBI Taxonomy" id="2004485"/>
    <lineage>
        <taxon>Bacteria</taxon>
        <taxon>Pseudomonadati</taxon>
        <taxon>Pseudomonadota</taxon>
        <taxon>Betaproteobacteria</taxon>
        <taxon>Burkholderiales</taxon>
        <taxon>Comamonadaceae</taxon>
        <taxon>Acidovorax</taxon>
    </lineage>
</organism>
<keyword evidence="1" id="KW-0472">Membrane</keyword>
<feature type="transmembrane region" description="Helical" evidence="1">
    <location>
        <begin position="6"/>
        <end position="30"/>
    </location>
</feature>
<keyword evidence="1" id="KW-0812">Transmembrane</keyword>
<feature type="transmembrane region" description="Helical" evidence="1">
    <location>
        <begin position="42"/>
        <end position="63"/>
    </location>
</feature>
<comment type="caution">
    <text evidence="2">The sequence shown here is derived from an EMBL/GenBank/DDBJ whole genome shotgun (WGS) entry which is preliminary data.</text>
</comment>
<dbReference type="EMBL" id="NOIG01000004">
    <property type="protein sequence ID" value="OYD51532.1"/>
    <property type="molecule type" value="Genomic_DNA"/>
</dbReference>
<proteinExistence type="predicted"/>
<keyword evidence="3" id="KW-1185">Reference proteome</keyword>
<keyword evidence="1" id="KW-1133">Transmembrane helix</keyword>
<gene>
    <name evidence="2" type="ORF">CBY09_06920</name>
</gene>
<dbReference type="OrthoDB" id="8820893at2"/>
<dbReference type="RefSeq" id="WP_094287713.1">
    <property type="nucleotide sequence ID" value="NZ_JAMXHW010000036.1"/>
</dbReference>
<evidence type="ECO:0008006" key="4">
    <source>
        <dbReference type="Google" id="ProtNLM"/>
    </source>
</evidence>
<name>A0A235ER85_9BURK</name>
<protein>
    <recommendedName>
        <fullName evidence="4">DUF4149 domain-containing protein</fullName>
    </recommendedName>
</protein>
<dbReference type="AlphaFoldDB" id="A0A235ER85"/>
<evidence type="ECO:0000313" key="2">
    <source>
        <dbReference type="EMBL" id="OYD51532.1"/>
    </source>
</evidence>
<reference evidence="2 3" key="1">
    <citation type="submission" date="2017-07" db="EMBL/GenBank/DDBJ databases">
        <title>Acidovorax KNDSW TSA 6 genome sequence and assembly.</title>
        <authorList>
            <person name="Mayilraj S."/>
        </authorList>
    </citation>
    <scope>NUCLEOTIDE SEQUENCE [LARGE SCALE GENOMIC DNA]</scope>
    <source>
        <strain evidence="2 3">KNDSW-TSA6</strain>
    </source>
</reference>
<evidence type="ECO:0000313" key="3">
    <source>
        <dbReference type="Proteomes" id="UP000215441"/>
    </source>
</evidence>